<gene>
    <name evidence="1" type="ORF">CBW65_20010</name>
</gene>
<evidence type="ECO:0000313" key="2">
    <source>
        <dbReference type="Proteomes" id="UP000195437"/>
    </source>
</evidence>
<dbReference type="OrthoDB" id="2381512at2"/>
<sequence>MGKRMQLAIFAAMFALGLTGYYLFMPAAAPAVTGESAKTPEAEIKTVQISGIIAEKSKTELVGESTVILAGKVKDILPSKWSNPNFERGQNISNVIQTDVIVKVGKVFKGKPYSTKEIAVRIDKGKVDNVEWKSEGFPDFSLNEDVVLFLREDDSDNARQDERYYVLTGMKQGKFTKEVGEGFSNGKDKITAATLPLEISEELEKYKKLPRLADPKIYKP</sequence>
<dbReference type="Proteomes" id="UP000195437">
    <property type="component" value="Chromosome"/>
</dbReference>
<proteinExistence type="predicted"/>
<evidence type="ECO:0000313" key="1">
    <source>
        <dbReference type="EMBL" id="ARU63002.1"/>
    </source>
</evidence>
<organism evidence="1 2">
    <name type="scientific">Tumebacillus avium</name>
    <dbReference type="NCBI Taxonomy" id="1903704"/>
    <lineage>
        <taxon>Bacteria</taxon>
        <taxon>Bacillati</taxon>
        <taxon>Bacillota</taxon>
        <taxon>Bacilli</taxon>
        <taxon>Bacillales</taxon>
        <taxon>Alicyclobacillaceae</taxon>
        <taxon>Tumebacillus</taxon>
    </lineage>
</organism>
<name>A0A1Y0IQU3_9BACL</name>
<dbReference type="RefSeq" id="WP_087458349.1">
    <property type="nucleotide sequence ID" value="NZ_CP021434.1"/>
</dbReference>
<dbReference type="AlphaFoldDB" id="A0A1Y0IQU3"/>
<dbReference type="KEGG" id="tum:CBW65_20010"/>
<dbReference type="EMBL" id="CP021434">
    <property type="protein sequence ID" value="ARU63002.1"/>
    <property type="molecule type" value="Genomic_DNA"/>
</dbReference>
<accession>A0A1Y0IQU3</accession>
<protein>
    <submittedName>
        <fullName evidence="1">Uncharacterized protein</fullName>
    </submittedName>
</protein>
<keyword evidence="2" id="KW-1185">Reference proteome</keyword>
<reference evidence="2" key="1">
    <citation type="submission" date="2017-05" db="EMBL/GenBank/DDBJ databases">
        <authorList>
            <person name="Sung H."/>
        </authorList>
    </citation>
    <scope>NUCLEOTIDE SEQUENCE [LARGE SCALE GENOMIC DNA]</scope>
    <source>
        <strain evidence="2">AR23208</strain>
    </source>
</reference>